<gene>
    <name evidence="2" type="ORF">RZ71_13390</name>
</gene>
<sequence length="425" mass="48230">MLHKKLANGVDLNVILEDKFKTISFTFDLVSEAIPENFAKRAVLAELMEISNQDYPTQSKLARYLSSMYGASFGTNVLRYGNLSVLRINLSIPNPKFVDAKDDLLQQAVSFIYSVVFKPLATDGQFDKDTFTLQRNNMKKYVASVADDKQYYASIQLKKLFYKDYLNRGSFIFGTPNDYDLIDSQNEYEYYSNVLNNDNIKISVIGDVDEERISNLFDQFKLSDRSTEYELAPLTSFKMNDDVEMVDKKIQSSQSCLNLGYRLPIFYNNKEAMAAVLFNAIFGGTPQSKLFKNVREKNSLAYSASSSYNSINGFVMVSTGINYSNKDKVLAIVKEQLNDIAKGNVDIDVLNSIKAEMINAKKAVLDSPRQNMEQQFVNGLLNRALSFDEWKQRVNDVTIDQIAEVAKKVELNSIFFLDGRIDDAN</sequence>
<dbReference type="Gene3D" id="3.30.830.10">
    <property type="entry name" value="Metalloenzyme, LuxS/M16 peptidase-like"/>
    <property type="match status" value="2"/>
</dbReference>
<proteinExistence type="predicted"/>
<organism evidence="2 3">
    <name type="scientific">Apilactobacillus kunkeei</name>
    <dbReference type="NCBI Taxonomy" id="148814"/>
    <lineage>
        <taxon>Bacteria</taxon>
        <taxon>Bacillati</taxon>
        <taxon>Bacillota</taxon>
        <taxon>Bacilli</taxon>
        <taxon>Lactobacillales</taxon>
        <taxon>Lactobacillaceae</taxon>
        <taxon>Apilactobacillus</taxon>
    </lineage>
</organism>
<dbReference type="NCBIfam" id="NF047422">
    <property type="entry name" value="YfmF_fam"/>
    <property type="match status" value="1"/>
</dbReference>
<dbReference type="InterPro" id="IPR007863">
    <property type="entry name" value="Peptidase_M16_C"/>
</dbReference>
<dbReference type="GO" id="GO:0046872">
    <property type="term" value="F:metal ion binding"/>
    <property type="evidence" value="ECO:0007669"/>
    <property type="project" value="InterPro"/>
</dbReference>
<evidence type="ECO:0000259" key="1">
    <source>
        <dbReference type="Pfam" id="PF05193"/>
    </source>
</evidence>
<reference evidence="2 3" key="1">
    <citation type="journal article" date="2015" name="Genome Biol. Evol.">
        <title>Functionally Structured Genomes in Lactobacillus kunkeei Colonizing the Honey Crop and Food Products of Honeybees and Stingless Bees.</title>
        <authorList>
            <person name="Tamarit D."/>
            <person name="Ellegaard K.M."/>
            <person name="Wikander J."/>
            <person name="Olofsson T."/>
            <person name="Vasquez A."/>
            <person name="Andersson S.G."/>
        </authorList>
    </citation>
    <scope>NUCLEOTIDE SEQUENCE [LARGE SCALE GENOMIC DNA]</scope>
    <source>
        <strain evidence="2 3">LAko</strain>
    </source>
</reference>
<dbReference type="Proteomes" id="UP000037778">
    <property type="component" value="Unassembled WGS sequence"/>
</dbReference>
<name>A0A0N0CT72_9LACO</name>
<keyword evidence="3" id="KW-1185">Reference proteome</keyword>
<dbReference type="SUPFAM" id="SSF63411">
    <property type="entry name" value="LuxS/MPP-like metallohydrolase"/>
    <property type="match status" value="2"/>
</dbReference>
<dbReference type="Pfam" id="PF05193">
    <property type="entry name" value="Peptidase_M16_C"/>
    <property type="match status" value="1"/>
</dbReference>
<evidence type="ECO:0000313" key="3">
    <source>
        <dbReference type="Proteomes" id="UP000037778"/>
    </source>
</evidence>
<feature type="domain" description="Peptidase M16 C-terminal" evidence="1">
    <location>
        <begin position="188"/>
        <end position="355"/>
    </location>
</feature>
<dbReference type="AlphaFoldDB" id="A0A0N0CT72"/>
<comment type="caution">
    <text evidence="2">The sequence shown here is derived from an EMBL/GenBank/DDBJ whole genome shotgun (WGS) entry which is preliminary data.</text>
</comment>
<accession>A0A0N0CT72</accession>
<dbReference type="PANTHER" id="PTHR11851:SF186">
    <property type="entry name" value="INACTIVE METALLOPROTEASE YMFF-RELATED"/>
    <property type="match status" value="1"/>
</dbReference>
<dbReference type="PATRIC" id="fig|148814.8.peg.535"/>
<protein>
    <recommendedName>
        <fullName evidence="1">Peptidase M16 C-terminal domain-containing protein</fullName>
    </recommendedName>
</protein>
<evidence type="ECO:0000313" key="2">
    <source>
        <dbReference type="EMBL" id="KOY76541.1"/>
    </source>
</evidence>
<dbReference type="EMBL" id="JXCY01000005">
    <property type="protein sequence ID" value="KOY76541.1"/>
    <property type="molecule type" value="Genomic_DNA"/>
</dbReference>
<dbReference type="InterPro" id="IPR011249">
    <property type="entry name" value="Metalloenz_LuxS/M16"/>
</dbReference>
<dbReference type="PANTHER" id="PTHR11851">
    <property type="entry name" value="METALLOPROTEASE"/>
    <property type="match status" value="1"/>
</dbReference>
<dbReference type="InterPro" id="IPR050361">
    <property type="entry name" value="MPP/UQCRC_Complex"/>
</dbReference>